<dbReference type="GO" id="GO:0015926">
    <property type="term" value="F:glucosidase activity"/>
    <property type="evidence" value="ECO:0007669"/>
    <property type="project" value="InterPro"/>
</dbReference>
<dbReference type="Gene3D" id="3.20.20.80">
    <property type="entry name" value="Glycosidases"/>
    <property type="match status" value="1"/>
</dbReference>
<dbReference type="Proteomes" id="UP000310636">
    <property type="component" value="Unassembled WGS sequence"/>
</dbReference>
<feature type="domain" description="SLH" evidence="7">
    <location>
        <begin position="1124"/>
        <end position="1187"/>
    </location>
</feature>
<dbReference type="Pfam" id="PF00395">
    <property type="entry name" value="SLH"/>
    <property type="match status" value="3"/>
</dbReference>
<dbReference type="SUPFAM" id="SSF51445">
    <property type="entry name" value="(Trans)glycosidases"/>
    <property type="match status" value="1"/>
</dbReference>
<dbReference type="PANTHER" id="PTHR34983">
    <property type="entry name" value="ARABINOGALACTAN ENDO-BETA-1,4-GALACTANASE A"/>
    <property type="match status" value="1"/>
</dbReference>
<evidence type="ECO:0000313" key="9">
    <source>
        <dbReference type="Proteomes" id="UP000310636"/>
    </source>
</evidence>
<protein>
    <recommendedName>
        <fullName evidence="4">Arabinogalactan endo-beta-1,4-galactanase</fullName>
        <ecNumber evidence="4">3.2.1.89</ecNumber>
    </recommendedName>
</protein>
<feature type="compositionally biased region" description="Low complexity" evidence="5">
    <location>
        <begin position="859"/>
        <end position="875"/>
    </location>
</feature>
<dbReference type="GO" id="GO:0045490">
    <property type="term" value="P:pectin catabolic process"/>
    <property type="evidence" value="ECO:0007669"/>
    <property type="project" value="TreeGrafter"/>
</dbReference>
<dbReference type="InterPro" id="IPR013783">
    <property type="entry name" value="Ig-like_fold"/>
</dbReference>
<name>A0A4S4BUG6_9BACL</name>
<feature type="region of interest" description="Disordered" evidence="5">
    <location>
        <begin position="836"/>
        <end position="877"/>
    </location>
</feature>
<dbReference type="AlphaFoldDB" id="A0A4S4BUG6"/>
<feature type="domain" description="Fibronectin type-III" evidence="6">
    <location>
        <begin position="767"/>
        <end position="857"/>
    </location>
</feature>
<proteinExistence type="inferred from homology"/>
<dbReference type="GO" id="GO:0031218">
    <property type="term" value="F:arabinogalactan endo-1,4-beta-galactosidase activity"/>
    <property type="evidence" value="ECO:0007669"/>
    <property type="project" value="UniProtKB-EC"/>
</dbReference>
<feature type="domain" description="SLH" evidence="7">
    <location>
        <begin position="1063"/>
        <end position="1123"/>
    </location>
</feature>
<dbReference type="SMART" id="SM00060">
    <property type="entry name" value="FN3"/>
    <property type="match status" value="1"/>
</dbReference>
<evidence type="ECO:0000259" key="6">
    <source>
        <dbReference type="PROSITE" id="PS50853"/>
    </source>
</evidence>
<dbReference type="OrthoDB" id="9768786at2"/>
<feature type="domain" description="SLH" evidence="7">
    <location>
        <begin position="1196"/>
        <end position="1254"/>
    </location>
</feature>
<dbReference type="InterPro" id="IPR017853">
    <property type="entry name" value="GH"/>
</dbReference>
<reference evidence="8 9" key="1">
    <citation type="submission" date="2019-04" db="EMBL/GenBank/DDBJ databases">
        <title>Cohnella sp. nov. isolated from preserved vegetables.</title>
        <authorList>
            <person name="Lin S.-Y."/>
            <person name="Hung M.-H."/>
            <person name="Young C.-C."/>
        </authorList>
    </citation>
    <scope>NUCLEOTIDE SEQUENCE [LARGE SCALE GENOMIC DNA]</scope>
    <source>
        <strain evidence="8 9">CC-MHH1044</strain>
    </source>
</reference>
<sequence>MATVLLVSGVMAAFGTAAREADASAIANLVLNPGFETGDLEGWTYEGPASTLSVSGSDKASGSYAASFWNASAYQFTLTQTLTGLEDGEYVLKAYASGNAGTQDIRLFADGFGGDRLETAIANTGWGNVPQYVVSGIQVTNGTATLGFSADVPAGYWGFFDDVEFYRTGGSTAPVTADEFIKGADISTLQAIEDAGGHYYEDGTEKDLLAILKDHGVNYIRLRLWNDPVEAGGYNDKAHTLEMAKRVKEAGLKLLLDFHYSDFWADPGKQVKPAAWQSLSYDELKQAVYDYTADVLNDLADENAYPDMVQIGNEINPGMLLPDGSVSNYDKLAGLLTSGTTAVRDTTPDGQKAKIMIHLAEGGNNSFFQTFFNAITARGVDFDVIGMSYYPFWHGNLQQLKTNLNDMAARFGKQVVVAETSYGYTLADGDGWGNTFTQTEVNEAGFPATVEGQKTVVETVLNTVAHVPNGLGLGAFYWEPAWIPVPKDGNGHYRAGWKEGEGNAWDNQAMFDFAGNALDSLDAFRFDMASLPAEQPLMAYAPEGITVEANTAVEAATAALPAAVDVLYNEGTIRAAAVVWDSLDEDLLSKVGTFELSGTVEGSEATVSIAVTVSAHRNVLVNPGFEDGNTGWTIEGTSGAAVVKTDSGNAYAGSKALNYYSDGDFVFTLTQTLTDLPNGTYVLKAKVSGGGGDNSVKLFASAAGAVYESGEIVNTGWKVWNDATLTGIEVTDHTASVGLAAEAPAGTWGWVDSFELYREVDLAQWETAKSLTASETTADSIKLAWSGVKEPGNVQGYRVYQDGVRIATVTEAVYTATGLEENTAYTFKIEASNDGEIWTSDGPSATLSTSGEGTEEPGTDTPGTSPGTTTDGTTTPAVPEGTAVLTAADLKGEAQSGTVAVKLPDGATSVQLPASASQLLAGKPLELISGGIVLRLPADVLKELEDKLGAEGVITVQMKPLGEEARKAVLAKLNGQAGTTVALLGDVCDFELTIASADGKSQQSLTQFSVPIGLRFAADQPSATAGIFFLNAAGEPEYVGGKWKSGYYEAELSHFSRYALLDVEKTFADVKTTHWAYGSIRELAAKQVVLGVSADRFEPSRTITRAEFTAMLARALGLAAGDPAASGFADVPASAWYAADVAAAAERGIVSGRGDGSFDPSGAITREEMAVMAAKAAAALLGDGEVKAAEGDEADAAVFADSLRISAWAEASVGQAVRLKLMQGRGSNLFAPQGIVTRAEAAELLSRLLGTGNE</sequence>
<evidence type="ECO:0000256" key="2">
    <source>
        <dbReference type="ARBA" id="ARBA00022801"/>
    </source>
</evidence>
<keyword evidence="3 4" id="KW-0326">Glycosidase</keyword>
<dbReference type="Gene3D" id="2.60.40.10">
    <property type="entry name" value="Immunoglobulins"/>
    <property type="match status" value="1"/>
</dbReference>
<dbReference type="PROSITE" id="PS50853">
    <property type="entry name" value="FN3"/>
    <property type="match status" value="1"/>
</dbReference>
<dbReference type="InterPro" id="IPR011081">
    <property type="entry name" value="Big_4"/>
</dbReference>
<dbReference type="PROSITE" id="PS51272">
    <property type="entry name" value="SLH"/>
    <property type="match status" value="3"/>
</dbReference>
<dbReference type="Gene3D" id="2.60.120.260">
    <property type="entry name" value="Galactose-binding domain-like"/>
    <property type="match status" value="2"/>
</dbReference>
<evidence type="ECO:0000259" key="7">
    <source>
        <dbReference type="PROSITE" id="PS51272"/>
    </source>
</evidence>
<dbReference type="EC" id="3.2.1.89" evidence="4"/>
<dbReference type="EMBL" id="SSOB01000015">
    <property type="protein sequence ID" value="THF78747.1"/>
    <property type="molecule type" value="Genomic_DNA"/>
</dbReference>
<keyword evidence="2 4" id="KW-0378">Hydrolase</keyword>
<dbReference type="CDD" id="cd00063">
    <property type="entry name" value="FN3"/>
    <property type="match status" value="1"/>
</dbReference>
<evidence type="ECO:0000256" key="3">
    <source>
        <dbReference type="ARBA" id="ARBA00023295"/>
    </source>
</evidence>
<comment type="catalytic activity">
    <reaction evidence="4">
        <text>The enzyme specifically hydrolyzes (1-&gt;4)-beta-D-galactosidic linkages in type I arabinogalactans.</text>
        <dbReference type="EC" id="3.2.1.89"/>
    </reaction>
</comment>
<dbReference type="PANTHER" id="PTHR34983:SF2">
    <property type="entry name" value="ENDO-BETA-1,4-GALACTANASE"/>
    <property type="match status" value="1"/>
</dbReference>
<evidence type="ECO:0000313" key="8">
    <source>
        <dbReference type="EMBL" id="THF78747.1"/>
    </source>
</evidence>
<dbReference type="Pfam" id="PF07532">
    <property type="entry name" value="Big_4"/>
    <property type="match status" value="1"/>
</dbReference>
<keyword evidence="9" id="KW-1185">Reference proteome</keyword>
<evidence type="ECO:0000256" key="4">
    <source>
        <dbReference type="RuleBase" id="RU361192"/>
    </source>
</evidence>
<dbReference type="InterPro" id="IPR011683">
    <property type="entry name" value="Glyco_hydro_53"/>
</dbReference>
<dbReference type="SUPFAM" id="SSF49265">
    <property type="entry name" value="Fibronectin type III"/>
    <property type="match status" value="1"/>
</dbReference>
<dbReference type="SUPFAM" id="SSF49785">
    <property type="entry name" value="Galactose-binding domain-like"/>
    <property type="match status" value="1"/>
</dbReference>
<dbReference type="Pfam" id="PF00041">
    <property type="entry name" value="fn3"/>
    <property type="match status" value="1"/>
</dbReference>
<comment type="caution">
    <text evidence="8">The sequence shown here is derived from an EMBL/GenBank/DDBJ whole genome shotgun (WGS) entry which is preliminary data.</text>
</comment>
<dbReference type="InterPro" id="IPR036116">
    <property type="entry name" value="FN3_sf"/>
</dbReference>
<dbReference type="Pfam" id="PF07745">
    <property type="entry name" value="Glyco_hydro_53"/>
    <property type="match status" value="1"/>
</dbReference>
<organism evidence="8 9">
    <name type="scientific">Cohnella fermenti</name>
    <dbReference type="NCBI Taxonomy" id="2565925"/>
    <lineage>
        <taxon>Bacteria</taxon>
        <taxon>Bacillati</taxon>
        <taxon>Bacillota</taxon>
        <taxon>Bacilli</taxon>
        <taxon>Bacillales</taxon>
        <taxon>Paenibacillaceae</taxon>
        <taxon>Cohnella</taxon>
    </lineage>
</organism>
<comment type="similarity">
    <text evidence="1 4">Belongs to the glycosyl hydrolase 53 family.</text>
</comment>
<evidence type="ECO:0000256" key="1">
    <source>
        <dbReference type="ARBA" id="ARBA00010687"/>
    </source>
</evidence>
<gene>
    <name evidence="8" type="ORF">E6C55_13560</name>
</gene>
<evidence type="ECO:0000256" key="5">
    <source>
        <dbReference type="SAM" id="MobiDB-lite"/>
    </source>
</evidence>
<dbReference type="InterPro" id="IPR003961">
    <property type="entry name" value="FN3_dom"/>
</dbReference>
<accession>A0A4S4BUG6</accession>
<dbReference type="InterPro" id="IPR008979">
    <property type="entry name" value="Galactose-bd-like_sf"/>
</dbReference>
<dbReference type="InterPro" id="IPR001119">
    <property type="entry name" value="SLH_dom"/>
</dbReference>